<evidence type="ECO:0000313" key="1">
    <source>
        <dbReference type="EMBL" id="CAE6503036.1"/>
    </source>
</evidence>
<comment type="caution">
    <text evidence="1">The sequence shown here is derived from an EMBL/GenBank/DDBJ whole genome shotgun (WGS) entry which is preliminary data.</text>
</comment>
<organism evidence="1 2">
    <name type="scientific">Rhizoctonia solani</name>
    <dbReference type="NCBI Taxonomy" id="456999"/>
    <lineage>
        <taxon>Eukaryota</taxon>
        <taxon>Fungi</taxon>
        <taxon>Dikarya</taxon>
        <taxon>Basidiomycota</taxon>
        <taxon>Agaricomycotina</taxon>
        <taxon>Agaricomycetes</taxon>
        <taxon>Cantharellales</taxon>
        <taxon>Ceratobasidiaceae</taxon>
        <taxon>Rhizoctonia</taxon>
    </lineage>
</organism>
<dbReference type="AlphaFoldDB" id="A0A8H3CWU9"/>
<feature type="non-terminal residue" evidence="1">
    <location>
        <position position="86"/>
    </location>
</feature>
<protein>
    <submittedName>
        <fullName evidence="1">Uncharacterized protein</fullName>
    </submittedName>
</protein>
<sequence length="86" mass="9618">SSGSDKFVKGTIKWGQDLGKSYSWDYYTGLAAVKGKDQKVLCFIEADRYQLAGGYEVTINSNWQYGQKNKEGAGRFAVLHNKGYKP</sequence>
<evidence type="ECO:0000313" key="2">
    <source>
        <dbReference type="Proteomes" id="UP000663843"/>
    </source>
</evidence>
<accession>A0A8H3CWU9</accession>
<name>A0A8H3CWU9_9AGAM</name>
<dbReference type="EMBL" id="CAJMWT010005207">
    <property type="protein sequence ID" value="CAE6503036.1"/>
    <property type="molecule type" value="Genomic_DNA"/>
</dbReference>
<proteinExistence type="predicted"/>
<gene>
    <name evidence="1" type="ORF">RDB_LOCUS141828</name>
</gene>
<reference evidence="1" key="1">
    <citation type="submission" date="2021-01" db="EMBL/GenBank/DDBJ databases">
        <authorList>
            <person name="Kaushik A."/>
        </authorList>
    </citation>
    <scope>NUCLEOTIDE SEQUENCE</scope>
    <source>
        <strain evidence="1">AG2-2IIIB</strain>
    </source>
</reference>
<dbReference type="Proteomes" id="UP000663843">
    <property type="component" value="Unassembled WGS sequence"/>
</dbReference>